<dbReference type="Gene3D" id="3.40.50.2300">
    <property type="match status" value="2"/>
</dbReference>
<evidence type="ECO:0000256" key="1">
    <source>
        <dbReference type="ARBA" id="ARBA00004196"/>
    </source>
</evidence>
<dbReference type="SUPFAM" id="SSF53822">
    <property type="entry name" value="Periplasmic binding protein-like I"/>
    <property type="match status" value="1"/>
</dbReference>
<keyword evidence="7" id="KW-1185">Reference proteome</keyword>
<evidence type="ECO:0000259" key="5">
    <source>
        <dbReference type="Pfam" id="PF13407"/>
    </source>
</evidence>
<dbReference type="PANTHER" id="PTHR46847:SF1">
    <property type="entry name" value="D-ALLOSE-BINDING PERIPLASMIC PROTEIN-RELATED"/>
    <property type="match status" value="1"/>
</dbReference>
<gene>
    <name evidence="6" type="primary">rbsB_4</name>
    <name evidence="6" type="ORF">RSSSTS7063_03607</name>
</gene>
<dbReference type="AlphaFoldDB" id="A0A564W336"/>
<dbReference type="GO" id="GO:0030246">
    <property type="term" value="F:carbohydrate binding"/>
    <property type="evidence" value="ECO:0007669"/>
    <property type="project" value="UniProtKB-ARBA"/>
</dbReference>
<reference evidence="6 7" key="1">
    <citation type="submission" date="2019-07" db="EMBL/GenBank/DDBJ databases">
        <authorList>
            <person name="Hibberd C M."/>
            <person name="Gehrig L. J."/>
            <person name="Chang H.-W."/>
            <person name="Venkatesh S."/>
        </authorList>
    </citation>
    <scope>NUCLEOTIDE SEQUENCE [LARGE SCALE GENOMIC DNA]</scope>
    <source>
        <strain evidence="6">Blautia_luti_SSTS_Bg7063</strain>
    </source>
</reference>
<name>A0A564W336_9FIRM</name>
<feature type="domain" description="Periplasmic binding protein" evidence="5">
    <location>
        <begin position="48"/>
        <end position="300"/>
    </location>
</feature>
<comment type="subcellular location">
    <subcellularLocation>
        <location evidence="1">Cell envelope</location>
    </subcellularLocation>
</comment>
<evidence type="ECO:0000256" key="2">
    <source>
        <dbReference type="ARBA" id="ARBA00007639"/>
    </source>
</evidence>
<dbReference type="Pfam" id="PF13407">
    <property type="entry name" value="Peripla_BP_4"/>
    <property type="match status" value="1"/>
</dbReference>
<dbReference type="PANTHER" id="PTHR46847">
    <property type="entry name" value="D-ALLOSE-BINDING PERIPLASMIC PROTEIN-RELATED"/>
    <property type="match status" value="1"/>
</dbReference>
<feature type="chain" id="PRO_5022159635" evidence="4">
    <location>
        <begin position="32"/>
        <end position="325"/>
    </location>
</feature>
<evidence type="ECO:0000256" key="4">
    <source>
        <dbReference type="SAM" id="SignalP"/>
    </source>
</evidence>
<comment type="similarity">
    <text evidence="2">Belongs to the bacterial solute-binding protein 2 family.</text>
</comment>
<dbReference type="GO" id="GO:0030313">
    <property type="term" value="C:cell envelope"/>
    <property type="evidence" value="ECO:0007669"/>
    <property type="project" value="UniProtKB-SubCell"/>
</dbReference>
<evidence type="ECO:0000313" key="6">
    <source>
        <dbReference type="EMBL" id="VUX39319.1"/>
    </source>
</evidence>
<feature type="signal peptide" evidence="4">
    <location>
        <begin position="1"/>
        <end position="31"/>
    </location>
</feature>
<evidence type="ECO:0000313" key="7">
    <source>
        <dbReference type="Proteomes" id="UP000408482"/>
    </source>
</evidence>
<dbReference type="RefSeq" id="WP_186290052.1">
    <property type="nucleotide sequence ID" value="NZ_CABHMX010000007.1"/>
</dbReference>
<dbReference type="InterPro" id="IPR025997">
    <property type="entry name" value="SBP_2_dom"/>
</dbReference>
<evidence type="ECO:0000256" key="3">
    <source>
        <dbReference type="ARBA" id="ARBA00022729"/>
    </source>
</evidence>
<organism evidence="6 7">
    <name type="scientific">Blautia luti</name>
    <dbReference type="NCBI Taxonomy" id="89014"/>
    <lineage>
        <taxon>Bacteria</taxon>
        <taxon>Bacillati</taxon>
        <taxon>Bacillota</taxon>
        <taxon>Clostridia</taxon>
        <taxon>Lachnospirales</taxon>
        <taxon>Lachnospiraceae</taxon>
        <taxon>Blautia</taxon>
    </lineage>
</organism>
<sequence length="325" mass="35380">MTRKTMKKMMATTLIMVMIGSTALGSTAVFAADGASEKVEGAEGLNIGATYYTLQTEFCMRMDNAAQKWAEENGVKYKSYDGNNDAATQLSQVETMIADGVDAIILNPQDADACSACVDAADEAGIPIIGVNTMVNNDKLTAYVGSQDVSAGEDIMKYMIDYMKKDAFNIVVIEGPMGQSAQLQRMEGIENVLKDYPDIQILAQNTANWSRSEAMTLMETWITTYGDDIDAVVSENDEMALGAREAIEAQSMDIPCIGIDGITDAVVAVESGKMIASDFQNAEGQITGALETAVKCVNNEDYEKELWIPFEMITPDNYKDYQSKY</sequence>
<protein>
    <submittedName>
        <fullName evidence="6">D-ribose-binding periplasmic protein</fullName>
    </submittedName>
</protein>
<keyword evidence="3 4" id="KW-0732">Signal</keyword>
<proteinExistence type="inferred from homology"/>
<dbReference type="Proteomes" id="UP000408482">
    <property type="component" value="Unassembled WGS sequence"/>
</dbReference>
<accession>A0A564W336</accession>
<dbReference type="InterPro" id="IPR028082">
    <property type="entry name" value="Peripla_BP_I"/>
</dbReference>
<dbReference type="EMBL" id="CABHNW010000094">
    <property type="protein sequence ID" value="VUX39319.1"/>
    <property type="molecule type" value="Genomic_DNA"/>
</dbReference>